<dbReference type="Pfam" id="PF00781">
    <property type="entry name" value="DAGK_cat"/>
    <property type="match status" value="1"/>
</dbReference>
<dbReference type="Pfam" id="PF19279">
    <property type="entry name" value="YegS_C"/>
    <property type="match status" value="1"/>
</dbReference>
<keyword evidence="5" id="KW-1133">Transmembrane helix</keyword>
<dbReference type="SMART" id="SM00046">
    <property type="entry name" value="DAGKc"/>
    <property type="match status" value="1"/>
</dbReference>
<feature type="domain" description="DAGKc" evidence="7">
    <location>
        <begin position="207"/>
        <end position="332"/>
    </location>
</feature>
<dbReference type="SUPFAM" id="SSF48317">
    <property type="entry name" value="Acid phosphatase/Vanadium-dependent haloperoxidase"/>
    <property type="match status" value="1"/>
</dbReference>
<dbReference type="GO" id="GO:0016787">
    <property type="term" value="F:hydrolase activity"/>
    <property type="evidence" value="ECO:0007669"/>
    <property type="project" value="UniProtKB-KW"/>
</dbReference>
<evidence type="ECO:0000256" key="1">
    <source>
        <dbReference type="ARBA" id="ARBA00004651"/>
    </source>
</evidence>
<dbReference type="Gene3D" id="1.20.144.10">
    <property type="entry name" value="Phosphatidic acid phosphatase type 2/haloperoxidase"/>
    <property type="match status" value="1"/>
</dbReference>
<dbReference type="STRING" id="37927.SA2016_4060"/>
<protein>
    <submittedName>
        <fullName evidence="8">Phosphoesterase, PA-phosphatase related protein</fullName>
    </submittedName>
</protein>
<sequence length="511" mass="54086">MMRPRRLRDLRPPGLPFHAVQRMDTALVDRVARLPRGPWDPAFSWLTRAATHSKLWIAIAAGLALKKGPSRRAAAHGLMAVALASASVNIVAKRLLPRTRPHPAALPVHRFLSPQPTSSSLPSGHSASAFAFATGVGLLSPPLGAALVPLAAGVAYSRVHTGAHWPSDVVLGSACGVGAAFVTRTWWARLETAPPARTTPAPAPALERGEGLAVVLNPASGPAGTDSAARVRELFPSAMVKEVGEDDDAAEVARTLAATSGVRALGVWGGDGTVGAVAGVCADLRMPLAVLPGGTFNHFARDLGALEGADVADAVDAGTALVCDLGRVRAERGDPEAPEEVRVVMLNTASVGVYPNLVRRRDHLRRRLPWLPKRAAGTLAALRTFGASTPTWLEIDGVRRKVWTLYIGRGRYWPRDIAPLERPILDDGVLDLRAASARPRFARLRLLTALVTGTAERSPALHEWDAEEVELAALGRPLVLAVDGEVVPGVRRATVRVERGALTVYSPRAAG</sequence>
<dbReference type="InterPro" id="IPR017438">
    <property type="entry name" value="ATP-NAD_kinase_N"/>
</dbReference>
<gene>
    <name evidence="8" type="ORF">SA2016_4060</name>
</gene>
<evidence type="ECO:0000256" key="3">
    <source>
        <dbReference type="ARBA" id="ARBA00022692"/>
    </source>
</evidence>
<name>A0A127AAK7_9MICC</name>
<dbReference type="InterPro" id="IPR045540">
    <property type="entry name" value="YegS/DAGK_C"/>
</dbReference>
<dbReference type="SMART" id="SM00014">
    <property type="entry name" value="acidPPc"/>
    <property type="match status" value="1"/>
</dbReference>
<comment type="subcellular location">
    <subcellularLocation>
        <location evidence="1">Cell membrane</location>
        <topology evidence="1">Multi-pass membrane protein</topology>
    </subcellularLocation>
</comment>
<proteinExistence type="predicted"/>
<evidence type="ECO:0000313" key="9">
    <source>
        <dbReference type="Proteomes" id="UP000070134"/>
    </source>
</evidence>
<dbReference type="PANTHER" id="PTHR14969:SF62">
    <property type="entry name" value="DECAPRENYLPHOSPHORYL-5-PHOSPHORIBOSE PHOSPHATASE RV3807C-RELATED"/>
    <property type="match status" value="1"/>
</dbReference>
<dbReference type="KEGG" id="satk:SA2016_4060"/>
<evidence type="ECO:0000313" key="8">
    <source>
        <dbReference type="EMBL" id="AMM34712.1"/>
    </source>
</evidence>
<dbReference type="Gene3D" id="3.40.50.10330">
    <property type="entry name" value="Probable inorganic polyphosphate/atp-NAD kinase, domain 1"/>
    <property type="match status" value="1"/>
</dbReference>
<evidence type="ECO:0000256" key="4">
    <source>
        <dbReference type="ARBA" id="ARBA00022801"/>
    </source>
</evidence>
<evidence type="ECO:0000256" key="2">
    <source>
        <dbReference type="ARBA" id="ARBA00022475"/>
    </source>
</evidence>
<dbReference type="EMBL" id="CP014518">
    <property type="protein sequence ID" value="AMM34712.1"/>
    <property type="molecule type" value="Genomic_DNA"/>
</dbReference>
<dbReference type="CDD" id="cd01610">
    <property type="entry name" value="PAP2_like"/>
    <property type="match status" value="1"/>
</dbReference>
<keyword evidence="4" id="KW-0378">Hydrolase</keyword>
<dbReference type="GO" id="GO:0016301">
    <property type="term" value="F:kinase activity"/>
    <property type="evidence" value="ECO:0007669"/>
    <property type="project" value="InterPro"/>
</dbReference>
<keyword evidence="3" id="KW-0812">Transmembrane</keyword>
<dbReference type="PANTHER" id="PTHR14969">
    <property type="entry name" value="SPHINGOSINE-1-PHOSPHATE PHOSPHOHYDROLASE"/>
    <property type="match status" value="1"/>
</dbReference>
<reference evidence="8 9" key="1">
    <citation type="submission" date="2016-02" db="EMBL/GenBank/DDBJ databases">
        <title>Complete genome of Sinomonas atrocyanea KCTC 3377.</title>
        <authorList>
            <person name="Kim K.M."/>
        </authorList>
    </citation>
    <scope>NUCLEOTIDE SEQUENCE [LARGE SCALE GENOMIC DNA]</scope>
    <source>
        <strain evidence="8 9">KCTC 3377</strain>
    </source>
</reference>
<dbReference type="InterPro" id="IPR016064">
    <property type="entry name" value="NAD/diacylglycerol_kinase_sf"/>
</dbReference>
<evidence type="ECO:0000259" key="7">
    <source>
        <dbReference type="PROSITE" id="PS50146"/>
    </source>
</evidence>
<dbReference type="InterPro" id="IPR000326">
    <property type="entry name" value="PAP2/HPO"/>
</dbReference>
<organism evidence="8 9">
    <name type="scientific">Sinomonas atrocyanea</name>
    <dbReference type="NCBI Taxonomy" id="37927"/>
    <lineage>
        <taxon>Bacteria</taxon>
        <taxon>Bacillati</taxon>
        <taxon>Actinomycetota</taxon>
        <taxon>Actinomycetes</taxon>
        <taxon>Micrococcales</taxon>
        <taxon>Micrococcaceae</taxon>
        <taxon>Sinomonas</taxon>
    </lineage>
</organism>
<keyword evidence="9" id="KW-1185">Reference proteome</keyword>
<dbReference type="InterPro" id="IPR036938">
    <property type="entry name" value="PAP2/HPO_sf"/>
</dbReference>
<accession>A0A127AAK7</accession>
<evidence type="ECO:0000256" key="6">
    <source>
        <dbReference type="ARBA" id="ARBA00023136"/>
    </source>
</evidence>
<dbReference type="GO" id="GO:0005886">
    <property type="term" value="C:plasma membrane"/>
    <property type="evidence" value="ECO:0007669"/>
    <property type="project" value="UniProtKB-SubCell"/>
</dbReference>
<dbReference type="PROSITE" id="PS50146">
    <property type="entry name" value="DAGK"/>
    <property type="match status" value="1"/>
</dbReference>
<keyword evidence="2" id="KW-1003">Cell membrane</keyword>
<keyword evidence="6" id="KW-0472">Membrane</keyword>
<dbReference type="Pfam" id="PF01569">
    <property type="entry name" value="PAP2"/>
    <property type="match status" value="1"/>
</dbReference>
<dbReference type="Gene3D" id="2.60.200.40">
    <property type="match status" value="1"/>
</dbReference>
<evidence type="ECO:0000256" key="5">
    <source>
        <dbReference type="ARBA" id="ARBA00022989"/>
    </source>
</evidence>
<dbReference type="SUPFAM" id="SSF111331">
    <property type="entry name" value="NAD kinase/diacylglycerol kinase-like"/>
    <property type="match status" value="1"/>
</dbReference>
<dbReference type="PATRIC" id="fig|37927.3.peg.4162"/>
<dbReference type="InterPro" id="IPR001206">
    <property type="entry name" value="Diacylglycerol_kinase_cat_dom"/>
</dbReference>
<dbReference type="AlphaFoldDB" id="A0A127AAK7"/>
<dbReference type="Proteomes" id="UP000070134">
    <property type="component" value="Chromosome"/>
</dbReference>
<dbReference type="RefSeq" id="WP_306505411.1">
    <property type="nucleotide sequence ID" value="NZ_BJMO01000016.1"/>
</dbReference>